<feature type="compositionally biased region" description="Low complexity" evidence="1">
    <location>
        <begin position="1"/>
        <end position="14"/>
    </location>
</feature>
<feature type="compositionally biased region" description="Low complexity" evidence="1">
    <location>
        <begin position="234"/>
        <end position="306"/>
    </location>
</feature>
<evidence type="ECO:0000256" key="1">
    <source>
        <dbReference type="SAM" id="MobiDB-lite"/>
    </source>
</evidence>
<feature type="region of interest" description="Disordered" evidence="1">
    <location>
        <begin position="1"/>
        <end position="32"/>
    </location>
</feature>
<organism evidence="2 3">
    <name type="scientific">Porphyra umbilicalis</name>
    <name type="common">Purple laver</name>
    <name type="synonym">Red alga</name>
    <dbReference type="NCBI Taxonomy" id="2786"/>
    <lineage>
        <taxon>Eukaryota</taxon>
        <taxon>Rhodophyta</taxon>
        <taxon>Bangiophyceae</taxon>
        <taxon>Bangiales</taxon>
        <taxon>Bangiaceae</taxon>
        <taxon>Porphyra</taxon>
    </lineage>
</organism>
<keyword evidence="3" id="KW-1185">Reference proteome</keyword>
<evidence type="ECO:0000313" key="3">
    <source>
        <dbReference type="Proteomes" id="UP000218209"/>
    </source>
</evidence>
<dbReference type="EMBL" id="KV918774">
    <property type="protein sequence ID" value="OSX80516.1"/>
    <property type="molecule type" value="Genomic_DNA"/>
</dbReference>
<accession>A0A1X6PIE7</accession>
<dbReference type="Proteomes" id="UP000218209">
    <property type="component" value="Unassembled WGS sequence"/>
</dbReference>
<feature type="region of interest" description="Disordered" evidence="1">
    <location>
        <begin position="363"/>
        <end position="396"/>
    </location>
</feature>
<gene>
    <name evidence="2" type="ORF">BU14_0051s0036</name>
</gene>
<sequence length="612" mass="62493">MAPAARPQANAATPRSHTGGRPATGGAHPSADAAMAASSYQYQALPHSLPVLEHAPYNFGSGAYISGGDSEALVGMAHEFFSQAPSQTAARSPADAAASAALAVPAATPLSPAASRVMRTYQTPWRPEMIAEGAFSSSVGHSTANDEDALVEASMARIDTTAPSRPARNVGASFALSESPTPRNAAPSVSRPGPGYRKRKASVPSLSCLPRLAFGAAGAKTVSGVAEVPARTVGAPSSAGAQHAAAPRSNRASASRTTTGTTAAASRAATKTASSKAASSKAASYKAASSKAASSKATPPKASSSSNVEGEAVKGMLALAGMREGLEGLLSGSDNQTVALAGQSLGALFKVVKNLEVTKAAVPHSSATKAPLHPATVAAGESPEQDAPPTSKRFKTTTSAAALLPPAEPSKSVATGNAPVIEPQPEVVAEPALRVPPISTAMRATIAKAAAITKKQAEGLATMVVARRLLNPRYKKILAWAATTQDMFPSPNVRQQIIIDAVVEVSKMTNDEASSWLGDLILAPKSIPNSVGPTPYWAHVAETCLKFAVGQFSGRVTMSNVHAALPTEVKRVKTRMYLRPIRGRSRWPQGQRVANGASVGNSLALGPTGSVL</sequence>
<reference evidence="2 3" key="1">
    <citation type="submission" date="2017-03" db="EMBL/GenBank/DDBJ databases">
        <title>WGS assembly of Porphyra umbilicalis.</title>
        <authorList>
            <person name="Brawley S.H."/>
            <person name="Blouin N.A."/>
            <person name="Ficko-Blean E."/>
            <person name="Wheeler G.L."/>
            <person name="Lohr M."/>
            <person name="Goodson H.V."/>
            <person name="Jenkins J.W."/>
            <person name="Blaby-Haas C.E."/>
            <person name="Helliwell K.E."/>
            <person name="Chan C."/>
            <person name="Marriage T."/>
            <person name="Bhattacharya D."/>
            <person name="Klein A.S."/>
            <person name="Badis Y."/>
            <person name="Brodie J."/>
            <person name="Cao Y."/>
            <person name="Collen J."/>
            <person name="Dittami S.M."/>
            <person name="Gachon C.M."/>
            <person name="Green B.R."/>
            <person name="Karpowicz S."/>
            <person name="Kim J.W."/>
            <person name="Kudahl U."/>
            <person name="Lin S."/>
            <person name="Michel G."/>
            <person name="Mittag M."/>
            <person name="Olson B.J."/>
            <person name="Pangilinan J."/>
            <person name="Peng Y."/>
            <person name="Qiu H."/>
            <person name="Shu S."/>
            <person name="Singer J.T."/>
            <person name="Smith A.G."/>
            <person name="Sprecher B.N."/>
            <person name="Wagner V."/>
            <person name="Wang W."/>
            <person name="Wang Z.-Y."/>
            <person name="Yan J."/>
            <person name="Yarish C."/>
            <person name="Zoeuner-Riek S."/>
            <person name="Zhuang Y."/>
            <person name="Zou Y."/>
            <person name="Lindquist E.A."/>
            <person name="Grimwood J."/>
            <person name="Barry K."/>
            <person name="Rokhsar D.S."/>
            <person name="Schmutz J."/>
            <person name="Stiller J.W."/>
            <person name="Grossman A.R."/>
            <person name="Prochnik S.E."/>
        </authorList>
    </citation>
    <scope>NUCLEOTIDE SEQUENCE [LARGE SCALE GENOMIC DNA]</scope>
    <source>
        <strain evidence="2">4086291</strain>
    </source>
</reference>
<protein>
    <submittedName>
        <fullName evidence="2">Uncharacterized protein</fullName>
    </submittedName>
</protein>
<evidence type="ECO:0000313" key="2">
    <source>
        <dbReference type="EMBL" id="OSX80516.1"/>
    </source>
</evidence>
<proteinExistence type="predicted"/>
<dbReference type="AlphaFoldDB" id="A0A1X6PIE7"/>
<feature type="region of interest" description="Disordered" evidence="1">
    <location>
        <begin position="160"/>
        <end position="202"/>
    </location>
</feature>
<name>A0A1X6PIE7_PORUM</name>
<feature type="region of interest" description="Disordered" evidence="1">
    <location>
        <begin position="233"/>
        <end position="309"/>
    </location>
</feature>